<feature type="transmembrane region" description="Helical" evidence="1">
    <location>
        <begin position="12"/>
        <end position="30"/>
    </location>
</feature>
<name>A0AAU7MTC1_9GAMM</name>
<keyword evidence="1" id="KW-0812">Transmembrane</keyword>
<keyword evidence="1" id="KW-0472">Membrane</keyword>
<dbReference type="RefSeq" id="WP_156484316.1">
    <property type="nucleotide sequence ID" value="NZ_CP157803.1"/>
</dbReference>
<accession>A0AAU7MTC1</accession>
<keyword evidence="1" id="KW-1133">Transmembrane helix</keyword>
<organism evidence="2">
    <name type="scientific">Marinobacter sp. MMG032</name>
    <dbReference type="NCBI Taxonomy" id="3158548"/>
    <lineage>
        <taxon>Bacteria</taxon>
        <taxon>Pseudomonadati</taxon>
        <taxon>Pseudomonadota</taxon>
        <taxon>Gammaproteobacteria</taxon>
        <taxon>Pseudomonadales</taxon>
        <taxon>Marinobacteraceae</taxon>
        <taxon>Marinobacter</taxon>
    </lineage>
</organism>
<protein>
    <submittedName>
        <fullName evidence="2">Uncharacterized protein</fullName>
    </submittedName>
</protein>
<dbReference type="EMBL" id="CP157803">
    <property type="protein sequence ID" value="XBQ21609.1"/>
    <property type="molecule type" value="Genomic_DNA"/>
</dbReference>
<gene>
    <name evidence="2" type="ORF">ABNF92_19575</name>
</gene>
<evidence type="ECO:0000313" key="2">
    <source>
        <dbReference type="EMBL" id="XBQ21609.1"/>
    </source>
</evidence>
<reference evidence="2" key="1">
    <citation type="submission" date="2024-05" db="EMBL/GenBank/DDBJ databases">
        <title>Draft Genome Sequences of Flagellimonas sp. MMG031 and Marinobacter sp. MMG032 Isolated from the dinoflagellate Symbiodinium pilosum.</title>
        <authorList>
            <person name="Shikuma N.J."/>
            <person name="Farrell M.V."/>
        </authorList>
    </citation>
    <scope>NUCLEOTIDE SEQUENCE</scope>
    <source>
        <strain evidence="2">MMG032</strain>
        <plasmid evidence="2">unnaned</plasmid>
    </source>
</reference>
<dbReference type="AlphaFoldDB" id="A0AAU7MTC1"/>
<proteinExistence type="predicted"/>
<sequence>MEKSKLQLIAKYAKWIAGILLFAIAMGADVDFRFTSADWTIELHIK</sequence>
<keyword evidence="2" id="KW-0614">Plasmid</keyword>
<evidence type="ECO:0000256" key="1">
    <source>
        <dbReference type="SAM" id="Phobius"/>
    </source>
</evidence>
<dbReference type="KEGG" id="mamm:ABNF92_19575"/>
<geneLocation type="plasmid" evidence="2">
    <name>unnaned</name>
</geneLocation>